<dbReference type="InterPro" id="IPR025736">
    <property type="entry name" value="PucR_C-HTH_dom"/>
</dbReference>
<reference evidence="7" key="1">
    <citation type="journal article" date="2019" name="Int. J. Syst. Evol. Microbiol.">
        <title>The Global Catalogue of Microorganisms (GCM) 10K type strain sequencing project: providing services to taxonomists for standard genome sequencing and annotation.</title>
        <authorList>
            <consortium name="The Broad Institute Genomics Platform"/>
            <consortium name="The Broad Institute Genome Sequencing Center for Infectious Disease"/>
            <person name="Wu L."/>
            <person name="Ma J."/>
        </authorList>
    </citation>
    <scope>NUCLEOTIDE SEQUENCE [LARGE SCALE GENOMIC DNA]</scope>
    <source>
        <strain evidence="7">JCM 4505</strain>
    </source>
</reference>
<dbReference type="PANTHER" id="PTHR33744">
    <property type="entry name" value="CARBOHYDRATE DIACID REGULATOR"/>
    <property type="match status" value="1"/>
</dbReference>
<evidence type="ECO:0000256" key="1">
    <source>
        <dbReference type="ARBA" id="ARBA00006754"/>
    </source>
</evidence>
<evidence type="ECO:0000313" key="6">
    <source>
        <dbReference type="EMBL" id="GAA0320257.1"/>
    </source>
</evidence>
<comment type="caution">
    <text evidence="6">The sequence shown here is derived from an EMBL/GenBank/DDBJ whole genome shotgun (WGS) entry which is preliminary data.</text>
</comment>
<organism evidence="6 7">
    <name type="scientific">Streptomyces polychromogenes</name>
    <dbReference type="NCBI Taxonomy" id="67342"/>
    <lineage>
        <taxon>Bacteria</taxon>
        <taxon>Bacillati</taxon>
        <taxon>Actinomycetota</taxon>
        <taxon>Actinomycetes</taxon>
        <taxon>Kitasatosporales</taxon>
        <taxon>Streptomycetaceae</taxon>
        <taxon>Streptomyces</taxon>
    </lineage>
</organism>
<dbReference type="Pfam" id="PF13556">
    <property type="entry name" value="HTH_30"/>
    <property type="match status" value="1"/>
</dbReference>
<comment type="similarity">
    <text evidence="1">Belongs to the CdaR family.</text>
</comment>
<evidence type="ECO:0000259" key="3">
    <source>
        <dbReference type="Pfam" id="PF13556"/>
    </source>
</evidence>
<feature type="domain" description="RsbT co-antagonist protein RsbRD N-terminal" evidence="4">
    <location>
        <begin position="20"/>
        <end position="156"/>
    </location>
</feature>
<gene>
    <name evidence="6" type="ORF">GCM10010302_69320</name>
</gene>
<dbReference type="InterPro" id="IPR051448">
    <property type="entry name" value="CdaR-like_regulators"/>
</dbReference>
<evidence type="ECO:0000313" key="7">
    <source>
        <dbReference type="Proteomes" id="UP001501867"/>
    </source>
</evidence>
<dbReference type="Gene3D" id="1.10.10.2840">
    <property type="entry name" value="PucR C-terminal helix-turn-helix domain"/>
    <property type="match status" value="1"/>
</dbReference>
<dbReference type="Pfam" id="PF14361">
    <property type="entry name" value="RsbRD_N"/>
    <property type="match status" value="1"/>
</dbReference>
<dbReference type="Proteomes" id="UP001501867">
    <property type="component" value="Unassembled WGS sequence"/>
</dbReference>
<dbReference type="InterPro" id="IPR025751">
    <property type="entry name" value="RsbRD_N_dom"/>
</dbReference>
<dbReference type="RefSeq" id="WP_344168290.1">
    <property type="nucleotide sequence ID" value="NZ_BAAABV010000028.1"/>
</dbReference>
<sequence length="433" mass="45130">MERIIEEIREDLDRRLAVAADRLTDRTLTEDPAYAALLGRAELRERVHRTLRQTVEGLVRSSRAEPVELAEARATGALRAGQGLPLGSLRRVYRQAGRLVWQCLTEAVAAHDRAELPRLLAGAGALWDVLDQLADAASEAYHDAEAERGERERERRAALLDTLLDGSGPAAGTPDPAAAAAARLGLPERGRFVVVALAPSGPGDGGPGYGGPGGGDGAGGGVAEGPRVLWRIRADGETGVAELGHHPLEALRALLARLPVRAGISPVVGTPAELAGARRLAALALRTAPSGPGPGTAALLDERLPAALVAADPELAARLREVVLGPVLALAPQEARVLLVTLGTWLDCRGSTTYAAQRLYCHRNTVSNRLRRLEQLTGRALSDPAHVVELALAHAAVVQRPTAPPPPPAAAAAAADDGPTPAGTARRSPRSPG</sequence>
<accession>A0ABP3FPE8</accession>
<feature type="domain" description="CdaR GGDEF-like" evidence="5">
    <location>
        <begin position="174"/>
        <end position="286"/>
    </location>
</feature>
<name>A0ABP3FPE8_9ACTN</name>
<evidence type="ECO:0000259" key="5">
    <source>
        <dbReference type="Pfam" id="PF17853"/>
    </source>
</evidence>
<feature type="region of interest" description="Disordered" evidence="2">
    <location>
        <begin position="399"/>
        <end position="433"/>
    </location>
</feature>
<dbReference type="InterPro" id="IPR042070">
    <property type="entry name" value="PucR_C-HTH_sf"/>
</dbReference>
<proteinExistence type="inferred from homology"/>
<evidence type="ECO:0000256" key="2">
    <source>
        <dbReference type="SAM" id="MobiDB-lite"/>
    </source>
</evidence>
<feature type="compositionally biased region" description="Low complexity" evidence="2">
    <location>
        <begin position="410"/>
        <end position="425"/>
    </location>
</feature>
<dbReference type="Pfam" id="PF17853">
    <property type="entry name" value="GGDEF_2"/>
    <property type="match status" value="1"/>
</dbReference>
<feature type="compositionally biased region" description="Gly residues" evidence="2">
    <location>
        <begin position="202"/>
        <end position="220"/>
    </location>
</feature>
<protein>
    <submittedName>
        <fullName evidence="6">Helix-turn-helix domain-containing protein</fullName>
    </submittedName>
</protein>
<dbReference type="PANTHER" id="PTHR33744:SF1">
    <property type="entry name" value="DNA-BINDING TRANSCRIPTIONAL ACTIVATOR ADER"/>
    <property type="match status" value="1"/>
</dbReference>
<feature type="domain" description="PucR C-terminal helix-turn-helix" evidence="3">
    <location>
        <begin position="338"/>
        <end position="394"/>
    </location>
</feature>
<dbReference type="EMBL" id="BAAABV010000028">
    <property type="protein sequence ID" value="GAA0320257.1"/>
    <property type="molecule type" value="Genomic_DNA"/>
</dbReference>
<dbReference type="InterPro" id="IPR041522">
    <property type="entry name" value="CdaR_GGDEF"/>
</dbReference>
<keyword evidence="7" id="KW-1185">Reference proteome</keyword>
<evidence type="ECO:0000259" key="4">
    <source>
        <dbReference type="Pfam" id="PF14361"/>
    </source>
</evidence>
<feature type="region of interest" description="Disordered" evidence="2">
    <location>
        <begin position="201"/>
        <end position="220"/>
    </location>
</feature>